<dbReference type="EMBL" id="SNRW01000013">
    <property type="protein sequence ID" value="KAA6404292.1"/>
    <property type="molecule type" value="Genomic_DNA"/>
</dbReference>
<gene>
    <name evidence="2" type="ORF">EZS28_000178</name>
</gene>
<evidence type="ECO:0000313" key="2">
    <source>
        <dbReference type="EMBL" id="KAA6404292.1"/>
    </source>
</evidence>
<reference evidence="2 3" key="1">
    <citation type="submission" date="2019-03" db="EMBL/GenBank/DDBJ databases">
        <title>Single cell metagenomics reveals metabolic interactions within the superorganism composed of flagellate Streblomastix strix and complex community of Bacteroidetes bacteria on its surface.</title>
        <authorList>
            <person name="Treitli S.C."/>
            <person name="Kolisko M."/>
            <person name="Husnik F."/>
            <person name="Keeling P."/>
            <person name="Hampl V."/>
        </authorList>
    </citation>
    <scope>NUCLEOTIDE SEQUENCE [LARGE SCALE GENOMIC DNA]</scope>
    <source>
        <strain evidence="2">ST1C</strain>
    </source>
</reference>
<evidence type="ECO:0000256" key="1">
    <source>
        <dbReference type="SAM" id="MobiDB-lite"/>
    </source>
</evidence>
<evidence type="ECO:0000313" key="3">
    <source>
        <dbReference type="Proteomes" id="UP000324800"/>
    </source>
</evidence>
<feature type="region of interest" description="Disordered" evidence="1">
    <location>
        <begin position="409"/>
        <end position="429"/>
    </location>
</feature>
<sequence length="429" mass="49070">MYGSELISSRAFLQQPSSSSSSSSSSQIPTSDLIQEIRRRKAYQEQYKDDQYLPAVIKNQGRYIGIIRDARKPQRPRTNVSFDEIMRRQGGFAVQRQAQARVLADQAGPALLTLVGKLAKDIKRVKALVNVESAANWITDRGLQEKGRKVKSEDLDRDINTPNNVIVTNPSGFYSIDGYRAVEPKQRFLLNQYYGAYPKKANRREHNYGTWYDESIRPLIPAAIGKQLFNKAVQIVLKSLGHVINKQADQQTRLRQQMTYLKCAPYIWKKKFIGYFAAMNANDQSKAAFRDTDYFKLYRTPDTRKKYNAINKLAINVFNQLYSGKPLSELGDLYDLIAAEVQWARTKRNELTFEVNFGQTTYSYEQAINILTHQQAMQRDMEELERPGERVKIDSKVLNEQEAALEIFGDQKVTKKGGSGSQTDETDDD</sequence>
<organism evidence="2 3">
    <name type="scientific">Streblomastix strix</name>
    <dbReference type="NCBI Taxonomy" id="222440"/>
    <lineage>
        <taxon>Eukaryota</taxon>
        <taxon>Metamonada</taxon>
        <taxon>Preaxostyla</taxon>
        <taxon>Oxymonadida</taxon>
        <taxon>Streblomastigidae</taxon>
        <taxon>Streblomastix</taxon>
    </lineage>
</organism>
<dbReference type="Proteomes" id="UP000324800">
    <property type="component" value="Unassembled WGS sequence"/>
</dbReference>
<dbReference type="AlphaFoldDB" id="A0A5J4XBJ1"/>
<name>A0A5J4XBJ1_9EUKA</name>
<proteinExistence type="predicted"/>
<accession>A0A5J4XBJ1</accession>
<comment type="caution">
    <text evidence="2">The sequence shown here is derived from an EMBL/GenBank/DDBJ whole genome shotgun (WGS) entry which is preliminary data.</text>
</comment>
<protein>
    <submittedName>
        <fullName evidence="2">Uncharacterized protein</fullName>
    </submittedName>
</protein>